<evidence type="ECO:0000313" key="1">
    <source>
        <dbReference type="EMBL" id="QJA64207.1"/>
    </source>
</evidence>
<name>A0A6M3J4W9_9ZZZZ</name>
<dbReference type="EMBL" id="MT142504">
    <property type="protein sequence ID" value="QJA83134.1"/>
    <property type="molecule type" value="Genomic_DNA"/>
</dbReference>
<evidence type="ECO:0000313" key="2">
    <source>
        <dbReference type="EMBL" id="QJA83134.1"/>
    </source>
</evidence>
<organism evidence="1">
    <name type="scientific">viral metagenome</name>
    <dbReference type="NCBI Taxonomy" id="1070528"/>
    <lineage>
        <taxon>unclassified sequences</taxon>
        <taxon>metagenomes</taxon>
        <taxon>organismal metagenomes</taxon>
    </lineage>
</organism>
<sequence>MNWTRKLKLMNACKEAVKWCENYDSPEEAWQACEQGHWMLWLLGKLSGGPETDSRKKLVLATCGCARLALTYVKEGEIRPLKAIETAEAWGRDESGVTLSDVRAAANAAADAVYAANAAYAAYFAASAAYYAANAADAAVYAAYATDAAYDAADAAANGKKKSILKQCADIVRQHYPHAPHFKRGMNAKHKG</sequence>
<reference evidence="1" key="1">
    <citation type="submission" date="2020-03" db="EMBL/GenBank/DDBJ databases">
        <title>The deep terrestrial virosphere.</title>
        <authorList>
            <person name="Holmfeldt K."/>
            <person name="Nilsson E."/>
            <person name="Simone D."/>
            <person name="Lopez-Fernandez M."/>
            <person name="Wu X."/>
            <person name="de Brujin I."/>
            <person name="Lundin D."/>
            <person name="Andersson A."/>
            <person name="Bertilsson S."/>
            <person name="Dopson M."/>
        </authorList>
    </citation>
    <scope>NUCLEOTIDE SEQUENCE</scope>
    <source>
        <strain evidence="2">MM415A00310</strain>
        <strain evidence="1">MM415B00528</strain>
    </source>
</reference>
<dbReference type="EMBL" id="MT141515">
    <property type="protein sequence ID" value="QJA64207.1"/>
    <property type="molecule type" value="Genomic_DNA"/>
</dbReference>
<dbReference type="AlphaFoldDB" id="A0A6M3J4W9"/>
<gene>
    <name evidence="2" type="ORF">MM415A00310_0014</name>
    <name evidence="1" type="ORF">MM415B00528_0014</name>
</gene>
<proteinExistence type="predicted"/>
<protein>
    <submittedName>
        <fullName evidence="1">Uncharacterized protein</fullName>
    </submittedName>
</protein>
<accession>A0A6M3J4W9</accession>